<gene>
    <name evidence="3" type="ORF">N865_12635</name>
</gene>
<keyword evidence="1" id="KW-0732">Signal</keyword>
<dbReference type="OrthoDB" id="9789941at2"/>
<accession>W9G6R3</accession>
<evidence type="ECO:0000313" key="3">
    <source>
        <dbReference type="EMBL" id="EWT01886.1"/>
    </source>
</evidence>
<feature type="signal peptide" evidence="1">
    <location>
        <begin position="1"/>
        <end position="41"/>
    </location>
</feature>
<sequence length="448" mass="46389">MPSRSVLSGAAALQPSRRTVLASLAGAAALVGSAGASPALASSDKQKKGASPRRITRTAWAGDAFTAGQGSGTTVSAAGLAFAAATSTRDYADPHAAGAPAVTYEVASWRSPVVAPGFGLTELVASWNASTPGHSWVEVVVRGTADDGTQTGWYVLGRWAASDPAAGGAIHRTSLGGQATTYATVYTDTLATLNGHTLTDWQLEVRLLRPVGSSDVPTVAALGAMASALPLDRTVAVSATGPACGTTLAVPTYSQEVHIGHYPQWDNGGEAWCSPTSTSMVVAYWGAGPSAAETAWVDPPVDAQVDFTARNVFDYTYNGAGNWPFNTAYAATRGLDGFVTRLRTLTEAEAFIAAGIPLVVSVSFKKGELTGAGYGTNGHLMVIVGFTATGDVVVNDPASHLIPDDNQVRVTYFRSEFENVWIPRTGGIAYVIHPKDHPLPAAPAEANW</sequence>
<protein>
    <submittedName>
        <fullName evidence="3">Membrane protein</fullName>
    </submittedName>
</protein>
<dbReference type="InterPro" id="IPR006311">
    <property type="entry name" value="TAT_signal"/>
</dbReference>
<dbReference type="CDD" id="cd02549">
    <property type="entry name" value="Peptidase_C39A"/>
    <property type="match status" value="1"/>
</dbReference>
<dbReference type="Proteomes" id="UP000019489">
    <property type="component" value="Unassembled WGS sequence"/>
</dbReference>
<evidence type="ECO:0000256" key="1">
    <source>
        <dbReference type="SAM" id="SignalP"/>
    </source>
</evidence>
<name>W9G6R3_9MICO</name>
<dbReference type="PATRIC" id="fig|1386089.3.peg.1839"/>
<organism evidence="3 4">
    <name type="scientific">Intrasporangium oryzae NRRL B-24470</name>
    <dbReference type="NCBI Taxonomy" id="1386089"/>
    <lineage>
        <taxon>Bacteria</taxon>
        <taxon>Bacillati</taxon>
        <taxon>Actinomycetota</taxon>
        <taxon>Actinomycetes</taxon>
        <taxon>Micrococcales</taxon>
        <taxon>Intrasporangiaceae</taxon>
        <taxon>Intrasporangium</taxon>
    </lineage>
</organism>
<dbReference type="eggNOG" id="COG3271">
    <property type="taxonomic scope" value="Bacteria"/>
</dbReference>
<evidence type="ECO:0000259" key="2">
    <source>
        <dbReference type="Pfam" id="PF13529"/>
    </source>
</evidence>
<dbReference type="EMBL" id="AWSA01000016">
    <property type="protein sequence ID" value="EWT01886.1"/>
    <property type="molecule type" value="Genomic_DNA"/>
</dbReference>
<comment type="caution">
    <text evidence="3">The sequence shown here is derived from an EMBL/GenBank/DDBJ whole genome shotgun (WGS) entry which is preliminary data.</text>
</comment>
<dbReference type="RefSeq" id="WP_034804487.1">
    <property type="nucleotide sequence ID" value="NZ_AWSA01000016.1"/>
</dbReference>
<keyword evidence="4" id="KW-1185">Reference proteome</keyword>
<feature type="chain" id="PRO_5004920856" evidence="1">
    <location>
        <begin position="42"/>
        <end position="448"/>
    </location>
</feature>
<dbReference type="Gene3D" id="3.90.70.10">
    <property type="entry name" value="Cysteine proteinases"/>
    <property type="match status" value="1"/>
</dbReference>
<proteinExistence type="predicted"/>
<feature type="domain" description="Peptidase C39-like" evidence="2">
    <location>
        <begin position="261"/>
        <end position="398"/>
    </location>
</feature>
<dbReference type="Pfam" id="PF13529">
    <property type="entry name" value="Peptidase_C39_2"/>
    <property type="match status" value="1"/>
</dbReference>
<dbReference type="STRING" id="1386089.N865_12635"/>
<dbReference type="InterPro" id="IPR039564">
    <property type="entry name" value="Peptidase_C39-like"/>
</dbReference>
<reference evidence="3 4" key="1">
    <citation type="submission" date="2013-08" db="EMBL/GenBank/DDBJ databases">
        <title>Intrasporangium oryzae NRRL B-24470.</title>
        <authorList>
            <person name="Liu H."/>
            <person name="Wang G."/>
        </authorList>
    </citation>
    <scope>NUCLEOTIDE SEQUENCE [LARGE SCALE GENOMIC DNA]</scope>
    <source>
        <strain evidence="3 4">NRRL B-24470</strain>
    </source>
</reference>
<dbReference type="PROSITE" id="PS51318">
    <property type="entry name" value="TAT"/>
    <property type="match status" value="1"/>
</dbReference>
<dbReference type="AlphaFoldDB" id="W9G6R3"/>
<dbReference type="InterPro" id="IPR039563">
    <property type="entry name" value="Peptidase_C39_single_dom"/>
</dbReference>
<evidence type="ECO:0000313" key="4">
    <source>
        <dbReference type="Proteomes" id="UP000019489"/>
    </source>
</evidence>